<name>A0ACC0WDD7_9STRA</name>
<evidence type="ECO:0000313" key="1">
    <source>
        <dbReference type="EMBL" id="KAI9915711.1"/>
    </source>
</evidence>
<gene>
    <name evidence="1" type="ORF">PsorP6_007424</name>
</gene>
<proteinExistence type="predicted"/>
<comment type="caution">
    <text evidence="1">The sequence shown here is derived from an EMBL/GenBank/DDBJ whole genome shotgun (WGS) entry which is preliminary data.</text>
</comment>
<accession>A0ACC0WDD7</accession>
<dbReference type="Proteomes" id="UP001163321">
    <property type="component" value="Chromosome 3"/>
</dbReference>
<reference evidence="1 2" key="1">
    <citation type="journal article" date="2022" name="bioRxiv">
        <title>The genome of the oomycete Peronosclerospora sorghi, a cosmopolitan pathogen of maize and sorghum, is inflated with dispersed pseudogenes.</title>
        <authorList>
            <person name="Fletcher K."/>
            <person name="Martin F."/>
            <person name="Isakeit T."/>
            <person name="Cavanaugh K."/>
            <person name="Magill C."/>
            <person name="Michelmore R."/>
        </authorList>
    </citation>
    <scope>NUCLEOTIDE SEQUENCE [LARGE SCALE GENOMIC DNA]</scope>
    <source>
        <strain evidence="1">P6</strain>
    </source>
</reference>
<protein>
    <submittedName>
        <fullName evidence="1">Uncharacterized protein</fullName>
    </submittedName>
</protein>
<dbReference type="EMBL" id="CM047582">
    <property type="protein sequence ID" value="KAI9915711.1"/>
    <property type="molecule type" value="Genomic_DNA"/>
</dbReference>
<evidence type="ECO:0000313" key="2">
    <source>
        <dbReference type="Proteomes" id="UP001163321"/>
    </source>
</evidence>
<organism evidence="1 2">
    <name type="scientific">Peronosclerospora sorghi</name>
    <dbReference type="NCBI Taxonomy" id="230839"/>
    <lineage>
        <taxon>Eukaryota</taxon>
        <taxon>Sar</taxon>
        <taxon>Stramenopiles</taxon>
        <taxon>Oomycota</taxon>
        <taxon>Peronosporomycetes</taxon>
        <taxon>Peronosporales</taxon>
        <taxon>Peronosporaceae</taxon>
        <taxon>Peronosclerospora</taxon>
    </lineage>
</organism>
<keyword evidence="2" id="KW-1185">Reference proteome</keyword>
<sequence length="59" mass="6424">MPGRDGASESRGGTRNVHLNARRTVAIDISSILSKHASDTLLISSTKVLQQFRESKNES</sequence>